<evidence type="ECO:0000259" key="8">
    <source>
        <dbReference type="PROSITE" id="PS50850"/>
    </source>
</evidence>
<evidence type="ECO:0000313" key="10">
    <source>
        <dbReference type="Proteomes" id="UP000069241"/>
    </source>
</evidence>
<feature type="transmembrane region" description="Helical" evidence="7">
    <location>
        <begin position="407"/>
        <end position="428"/>
    </location>
</feature>
<dbReference type="InterPro" id="IPR036259">
    <property type="entry name" value="MFS_trans_sf"/>
</dbReference>
<evidence type="ECO:0000256" key="6">
    <source>
        <dbReference type="ARBA" id="ARBA00023136"/>
    </source>
</evidence>
<dbReference type="PANTHER" id="PTHR23511">
    <property type="entry name" value="SYNAPTIC VESICLE GLYCOPROTEIN 2"/>
    <property type="match status" value="1"/>
</dbReference>
<dbReference type="PANTHER" id="PTHR23511:SF34">
    <property type="entry name" value="SYNAPTIC VESICLE GLYCOPROTEIN 2"/>
    <property type="match status" value="1"/>
</dbReference>
<dbReference type="InterPro" id="IPR005828">
    <property type="entry name" value="MFS_sugar_transport-like"/>
</dbReference>
<keyword evidence="4 7" id="KW-0812">Transmembrane</keyword>
<feature type="transmembrane region" description="Helical" evidence="7">
    <location>
        <begin position="256"/>
        <end position="276"/>
    </location>
</feature>
<dbReference type="GO" id="GO:0016020">
    <property type="term" value="C:membrane"/>
    <property type="evidence" value="ECO:0007669"/>
    <property type="project" value="UniProtKB-SubCell"/>
</dbReference>
<feature type="domain" description="Major facilitator superfamily (MFS) profile" evidence="8">
    <location>
        <begin position="26"/>
        <end position="432"/>
    </location>
</feature>
<proteinExistence type="inferred from homology"/>
<dbReference type="SUPFAM" id="SSF103473">
    <property type="entry name" value="MFS general substrate transporter"/>
    <property type="match status" value="1"/>
</dbReference>
<dbReference type="STRING" id="44742.AXF13_00085"/>
<keyword evidence="10" id="KW-1185">Reference proteome</keyword>
<feature type="transmembrane region" description="Helical" evidence="7">
    <location>
        <begin position="377"/>
        <end position="401"/>
    </location>
</feature>
<keyword evidence="3" id="KW-0813">Transport</keyword>
<protein>
    <submittedName>
        <fullName evidence="9">MFS transporter</fullName>
    </submittedName>
</protein>
<feature type="transmembrane region" description="Helical" evidence="7">
    <location>
        <begin position="59"/>
        <end position="80"/>
    </location>
</feature>
<dbReference type="PROSITE" id="PS50850">
    <property type="entry name" value="MFS"/>
    <property type="match status" value="1"/>
</dbReference>
<comment type="subcellular location">
    <subcellularLocation>
        <location evidence="1">Membrane</location>
        <topology evidence="1">Multi-pass membrane protein</topology>
    </subcellularLocation>
</comment>
<feature type="transmembrane region" description="Helical" evidence="7">
    <location>
        <begin position="116"/>
        <end position="138"/>
    </location>
</feature>
<feature type="transmembrane region" description="Helical" evidence="7">
    <location>
        <begin position="288"/>
        <end position="310"/>
    </location>
</feature>
<evidence type="ECO:0000256" key="2">
    <source>
        <dbReference type="ARBA" id="ARBA00010992"/>
    </source>
</evidence>
<sequence>MPQNFPERKQKHCYEEAAFCRLHRKVIGGGMLGQFSDGYILGSIGISMSLATGALSLDAWWLGLIGAASLVGLMLGSLFMGPVADHIGRKRIFCTTMAVFTLASVLQFFVTDATELFVLRLILGLALGADYAVGLTIVSEWTPARLRPRALSFLMIMWVGGYVSAYVVGYCLQFIGGDAWRWILLTCAVPSAAAMIVRAGTPESPSWLIGKGRADEAQALVDRFIGPGYCLPPQALAAPSAEWSELFSTRWRKNTIVGGVFFACQVIPYFSLSIFLPQVFKQLGMEDPYTSGIIFNLFLFLGVLLGTWLIDRISRRLFLTGSFYLCAAALLTMTVWQGIPTLWALICISTFSFIISAASVLEFVYPPELFSTELRGSGVGFCVACSRIGGAGGTFLLPIVMENFGTVAALSGCVAALLLGGVVCQLWAPETGKKRAGQAAARA</sequence>
<feature type="transmembrane region" description="Helical" evidence="7">
    <location>
        <begin position="92"/>
        <end position="110"/>
    </location>
</feature>
<evidence type="ECO:0000256" key="3">
    <source>
        <dbReference type="ARBA" id="ARBA00022448"/>
    </source>
</evidence>
<comment type="similarity">
    <text evidence="2">Belongs to the major facilitator superfamily. Sugar transporter (TC 2.A.1.1) family.</text>
</comment>
<feature type="transmembrane region" description="Helical" evidence="7">
    <location>
        <begin position="342"/>
        <end position="365"/>
    </location>
</feature>
<dbReference type="RefSeq" id="WP_062251179.1">
    <property type="nucleotide sequence ID" value="NZ_CP014229.1"/>
</dbReference>
<dbReference type="AlphaFoldDB" id="A0A0X8JHT3"/>
<gene>
    <name evidence="9" type="ORF">AXF13_00085</name>
</gene>
<dbReference type="Gene3D" id="1.20.1250.20">
    <property type="entry name" value="MFS general substrate transporter like domains"/>
    <property type="match status" value="1"/>
</dbReference>
<feature type="transmembrane region" description="Helical" evidence="7">
    <location>
        <begin position="150"/>
        <end position="176"/>
    </location>
</feature>
<dbReference type="Pfam" id="PF00083">
    <property type="entry name" value="Sugar_tr"/>
    <property type="match status" value="1"/>
</dbReference>
<dbReference type="Proteomes" id="UP000069241">
    <property type="component" value="Chromosome"/>
</dbReference>
<dbReference type="CDD" id="cd17316">
    <property type="entry name" value="MFS_SV2_like"/>
    <property type="match status" value="1"/>
</dbReference>
<dbReference type="InterPro" id="IPR020846">
    <property type="entry name" value="MFS_dom"/>
</dbReference>
<evidence type="ECO:0000256" key="4">
    <source>
        <dbReference type="ARBA" id="ARBA00022692"/>
    </source>
</evidence>
<evidence type="ECO:0000313" key="9">
    <source>
        <dbReference type="EMBL" id="AMD88648.1"/>
    </source>
</evidence>
<evidence type="ECO:0000256" key="7">
    <source>
        <dbReference type="SAM" id="Phobius"/>
    </source>
</evidence>
<reference evidence="10" key="1">
    <citation type="submission" date="2016-02" db="EMBL/GenBank/DDBJ databases">
        <authorList>
            <person name="Holder M.E."/>
            <person name="Ajami N.J."/>
            <person name="Petrosino J.F."/>
        </authorList>
    </citation>
    <scope>NUCLEOTIDE SEQUENCE [LARGE SCALE GENOMIC DNA]</scope>
    <source>
        <strain evidence="10">CCUG 45958</strain>
    </source>
</reference>
<dbReference type="GO" id="GO:0022857">
    <property type="term" value="F:transmembrane transporter activity"/>
    <property type="evidence" value="ECO:0007669"/>
    <property type="project" value="InterPro"/>
</dbReference>
<dbReference type="PROSITE" id="PS00216">
    <property type="entry name" value="SUGAR_TRANSPORT_1"/>
    <property type="match status" value="1"/>
</dbReference>
<feature type="transmembrane region" description="Helical" evidence="7">
    <location>
        <begin position="182"/>
        <end position="201"/>
    </location>
</feature>
<keyword evidence="5 7" id="KW-1133">Transmembrane helix</keyword>
<evidence type="ECO:0000256" key="5">
    <source>
        <dbReference type="ARBA" id="ARBA00022989"/>
    </source>
</evidence>
<dbReference type="InterPro" id="IPR005829">
    <property type="entry name" value="Sugar_transporter_CS"/>
</dbReference>
<keyword evidence="6 7" id="KW-0472">Membrane</keyword>
<dbReference type="PROSITE" id="PS00217">
    <property type="entry name" value="SUGAR_TRANSPORT_2"/>
    <property type="match status" value="1"/>
</dbReference>
<name>A0A0X8JHT3_9BACT</name>
<dbReference type="KEGG" id="dfi:AXF13_00085"/>
<feature type="transmembrane region" description="Helical" evidence="7">
    <location>
        <begin position="317"/>
        <end position="336"/>
    </location>
</feature>
<dbReference type="EMBL" id="CP014229">
    <property type="protein sequence ID" value="AMD88648.1"/>
    <property type="molecule type" value="Genomic_DNA"/>
</dbReference>
<evidence type="ECO:0000256" key="1">
    <source>
        <dbReference type="ARBA" id="ARBA00004141"/>
    </source>
</evidence>
<accession>A0A0X8JHT3</accession>
<organism evidence="9 10">
    <name type="scientific">Desulfovibrio fairfieldensis</name>
    <dbReference type="NCBI Taxonomy" id="44742"/>
    <lineage>
        <taxon>Bacteria</taxon>
        <taxon>Pseudomonadati</taxon>
        <taxon>Thermodesulfobacteriota</taxon>
        <taxon>Desulfovibrionia</taxon>
        <taxon>Desulfovibrionales</taxon>
        <taxon>Desulfovibrionaceae</taxon>
        <taxon>Desulfovibrio</taxon>
    </lineage>
</organism>